<dbReference type="GO" id="GO:0015774">
    <property type="term" value="P:polysaccharide transport"/>
    <property type="evidence" value="ECO:0007669"/>
    <property type="project" value="UniProtKB-KW"/>
</dbReference>
<evidence type="ECO:0000256" key="5">
    <source>
        <dbReference type="ARBA" id="ARBA00022692"/>
    </source>
</evidence>
<dbReference type="InterPro" id="IPR047817">
    <property type="entry name" value="ABC2_TM_bact-type"/>
</dbReference>
<comment type="similarity">
    <text evidence="2 9">Belongs to the ABC-2 integral membrane protein family.</text>
</comment>
<reference evidence="11" key="2">
    <citation type="submission" date="2023-04" db="EMBL/GenBank/DDBJ databases">
        <authorList>
            <person name="Beletskiy A.V."/>
            <person name="Mardanov A.V."/>
            <person name="Ravin N.V."/>
        </authorList>
    </citation>
    <scope>NUCLEOTIDE SEQUENCE</scope>
    <source>
        <strain evidence="11">GKL-01</strain>
    </source>
</reference>
<keyword evidence="7" id="KW-0762">Sugar transport</keyword>
<name>A0AA95H8K8_9GAMM</name>
<dbReference type="AlphaFoldDB" id="A0AA95H8K8"/>
<dbReference type="EMBL" id="CP124755">
    <property type="protein sequence ID" value="WGZ91483.1"/>
    <property type="molecule type" value="Genomic_DNA"/>
</dbReference>
<proteinExistence type="inferred from homology"/>
<keyword evidence="5 9" id="KW-0812">Transmembrane</keyword>
<feature type="transmembrane region" description="Helical" evidence="9">
    <location>
        <begin position="227"/>
        <end position="246"/>
    </location>
</feature>
<evidence type="ECO:0000256" key="3">
    <source>
        <dbReference type="ARBA" id="ARBA00022448"/>
    </source>
</evidence>
<dbReference type="InterPro" id="IPR013525">
    <property type="entry name" value="ABC2_TM"/>
</dbReference>
<evidence type="ECO:0000256" key="1">
    <source>
        <dbReference type="ARBA" id="ARBA00004651"/>
    </source>
</evidence>
<feature type="transmembrane region" description="Helical" evidence="9">
    <location>
        <begin position="94"/>
        <end position="127"/>
    </location>
</feature>
<organism evidence="11">
    <name type="scientific">Candidatus Thiocaldithrix dubininis</name>
    <dbReference type="NCBI Taxonomy" id="3080823"/>
    <lineage>
        <taxon>Bacteria</taxon>
        <taxon>Pseudomonadati</taxon>
        <taxon>Pseudomonadota</taxon>
        <taxon>Gammaproteobacteria</taxon>
        <taxon>Thiotrichales</taxon>
        <taxon>Thiotrichaceae</taxon>
        <taxon>Candidatus Thiocaldithrix</taxon>
    </lineage>
</organism>
<accession>A0AA95H8K8</accession>
<dbReference type="GO" id="GO:0015920">
    <property type="term" value="P:lipopolysaccharide transport"/>
    <property type="evidence" value="ECO:0007669"/>
    <property type="project" value="TreeGrafter"/>
</dbReference>
<feature type="transmembrane region" description="Helical" evidence="9">
    <location>
        <begin position="63"/>
        <end position="82"/>
    </location>
</feature>
<sequence>MNIGSSALFWQLLQRELKERYVGTALGITWLIIPPLAMLLVYSLVFGEVLQLRLHTETNSTQFALALLTGLAAFNALAEVLTRAPNLLIERRDLLLNSALPAALLPLIPVGVSLVLESIAISLVLLVCIITEPFHWQALAYYMPFLILRLALTTALAYLLAAFGVFLRDLRQLMPALLNVLLLTAPVVYPLSAVPESWQVWYQWHPLTALVEGYRSALLQAEFRSDYFLGLGLLILLVLPLSLYSFNSLLPRARYVL</sequence>
<feature type="transmembrane region" description="Helical" evidence="9">
    <location>
        <begin position="139"/>
        <end position="161"/>
    </location>
</feature>
<gene>
    <name evidence="11" type="ORF">QJT80_03190</name>
</gene>
<dbReference type="Pfam" id="PF01061">
    <property type="entry name" value="ABC2_membrane"/>
    <property type="match status" value="1"/>
</dbReference>
<feature type="transmembrane region" description="Helical" evidence="9">
    <location>
        <begin position="173"/>
        <end position="192"/>
    </location>
</feature>
<keyword evidence="3 9" id="KW-0813">Transport</keyword>
<dbReference type="PANTHER" id="PTHR30413">
    <property type="entry name" value="INNER MEMBRANE TRANSPORT PERMEASE"/>
    <property type="match status" value="1"/>
</dbReference>
<evidence type="ECO:0000313" key="11">
    <source>
        <dbReference type="EMBL" id="WGZ91483.1"/>
    </source>
</evidence>
<reference evidence="11" key="1">
    <citation type="journal article" date="2023" name="Int. J. Mol. Sci.">
        <title>Metagenomics Revealed a New Genus 'Candidatus Thiocaldithrix dubininis' gen. nov., sp. nov. and a New Species 'Candidatus Thiothrix putei' sp. nov. in the Family Thiotrichaceae, Some Members of Which Have Traits of Both Na+- and H+-Motive Energetics.</title>
        <authorList>
            <person name="Ravin N.V."/>
            <person name="Muntyan M.S."/>
            <person name="Smolyakov D.D."/>
            <person name="Rudenko T.S."/>
            <person name="Beletsky A.V."/>
            <person name="Mardanov A.V."/>
            <person name="Grabovich M.Y."/>
        </authorList>
    </citation>
    <scope>NUCLEOTIDE SEQUENCE</scope>
    <source>
        <strain evidence="11">GKL-01</strain>
    </source>
</reference>
<evidence type="ECO:0000256" key="9">
    <source>
        <dbReference type="RuleBase" id="RU361157"/>
    </source>
</evidence>
<dbReference type="GO" id="GO:0005886">
    <property type="term" value="C:plasma membrane"/>
    <property type="evidence" value="ECO:0007669"/>
    <property type="project" value="UniProtKB-SubCell"/>
</dbReference>
<evidence type="ECO:0000256" key="4">
    <source>
        <dbReference type="ARBA" id="ARBA00022475"/>
    </source>
</evidence>
<keyword evidence="4 9" id="KW-1003">Cell membrane</keyword>
<evidence type="ECO:0000256" key="6">
    <source>
        <dbReference type="ARBA" id="ARBA00022989"/>
    </source>
</evidence>
<evidence type="ECO:0000256" key="8">
    <source>
        <dbReference type="ARBA" id="ARBA00023136"/>
    </source>
</evidence>
<protein>
    <recommendedName>
        <fullName evidence="9">Transport permease protein</fullName>
    </recommendedName>
</protein>
<feature type="transmembrane region" description="Helical" evidence="9">
    <location>
        <begin position="21"/>
        <end position="43"/>
    </location>
</feature>
<dbReference type="GO" id="GO:0140359">
    <property type="term" value="F:ABC-type transporter activity"/>
    <property type="evidence" value="ECO:0007669"/>
    <property type="project" value="InterPro"/>
</dbReference>
<keyword evidence="7" id="KW-0625">Polysaccharide transport</keyword>
<comment type="subcellular location">
    <subcellularLocation>
        <location evidence="9">Cell inner membrane</location>
        <topology evidence="9">Multi-pass membrane protein</topology>
    </subcellularLocation>
    <subcellularLocation>
        <location evidence="1">Cell membrane</location>
        <topology evidence="1">Multi-pass membrane protein</topology>
    </subcellularLocation>
</comment>
<feature type="domain" description="ABC transmembrane type-2" evidence="10">
    <location>
        <begin position="26"/>
        <end position="254"/>
    </location>
</feature>
<keyword evidence="6 9" id="KW-1133">Transmembrane helix</keyword>
<evidence type="ECO:0000259" key="10">
    <source>
        <dbReference type="PROSITE" id="PS51012"/>
    </source>
</evidence>
<evidence type="ECO:0000256" key="2">
    <source>
        <dbReference type="ARBA" id="ARBA00007783"/>
    </source>
</evidence>
<dbReference type="KEGG" id="tdu:QJT80_03190"/>
<dbReference type="PROSITE" id="PS51012">
    <property type="entry name" value="ABC_TM2"/>
    <property type="match status" value="1"/>
</dbReference>
<dbReference type="PANTHER" id="PTHR30413:SF10">
    <property type="entry name" value="CAPSULE POLYSACCHARIDE EXPORT INNER-MEMBRANE PROTEIN CTRC"/>
    <property type="match status" value="1"/>
</dbReference>
<evidence type="ECO:0000256" key="7">
    <source>
        <dbReference type="ARBA" id="ARBA00023047"/>
    </source>
</evidence>
<keyword evidence="8 9" id="KW-0472">Membrane</keyword>
<dbReference type="Proteomes" id="UP001300672">
    <property type="component" value="Chromosome"/>
</dbReference>